<dbReference type="EMBL" id="VFML01000001">
    <property type="protein sequence ID" value="TQJ00692.1"/>
    <property type="molecule type" value="Genomic_DNA"/>
</dbReference>
<name>A0A542DC98_AMYCI</name>
<dbReference type="AlphaFoldDB" id="A0A542DC98"/>
<dbReference type="Pfam" id="PF00753">
    <property type="entry name" value="Lactamase_B"/>
    <property type="match status" value="1"/>
</dbReference>
<dbReference type="GO" id="GO:0016787">
    <property type="term" value="F:hydrolase activity"/>
    <property type="evidence" value="ECO:0007669"/>
    <property type="project" value="UniProtKB-KW"/>
</dbReference>
<organism evidence="2 3">
    <name type="scientific">Amycolatopsis cihanbeyliensis</name>
    <dbReference type="NCBI Taxonomy" id="1128664"/>
    <lineage>
        <taxon>Bacteria</taxon>
        <taxon>Bacillati</taxon>
        <taxon>Actinomycetota</taxon>
        <taxon>Actinomycetes</taxon>
        <taxon>Pseudonocardiales</taxon>
        <taxon>Pseudonocardiaceae</taxon>
        <taxon>Amycolatopsis</taxon>
    </lineage>
</organism>
<evidence type="ECO:0000313" key="3">
    <source>
        <dbReference type="Proteomes" id="UP000320876"/>
    </source>
</evidence>
<dbReference type="PANTHER" id="PTHR42773:SF1">
    <property type="entry name" value="METALLO-BETA-LACTAMASE FAMILY PROTEIN"/>
    <property type="match status" value="1"/>
</dbReference>
<dbReference type="InterPro" id="IPR001279">
    <property type="entry name" value="Metallo-B-lactamas"/>
</dbReference>
<feature type="domain" description="Metallo-beta-lactamase" evidence="1">
    <location>
        <begin position="22"/>
        <end position="184"/>
    </location>
</feature>
<dbReference type="SMART" id="SM00849">
    <property type="entry name" value="Lactamase_B"/>
    <property type="match status" value="1"/>
</dbReference>
<sequence length="215" mass="22877">MLTQIRNDLWETSTYSPFPGLRTHAYLWTPPSGDNVLFYSTGGSDDFDAIEQLGGAAHQYLSHRDEAGPALAQIRDRFDARLHASAAEEEEVREFAEPGVLFTDRHIDGNGIEVIPTPGHSPGSTCFLVTGAGGLTYLFTGDTVFRDAKGAWAAGFIPDISDRDALAASLETLAALQPDLVVSSACVGDSGTHLLGATPWASCVDQAIRTLPAAD</sequence>
<dbReference type="Proteomes" id="UP000320876">
    <property type="component" value="Unassembled WGS sequence"/>
</dbReference>
<reference evidence="2 3" key="1">
    <citation type="submission" date="2019-06" db="EMBL/GenBank/DDBJ databases">
        <title>Sequencing the genomes of 1000 actinobacteria strains.</title>
        <authorList>
            <person name="Klenk H.-P."/>
        </authorList>
    </citation>
    <scope>NUCLEOTIDE SEQUENCE [LARGE SCALE GENOMIC DNA]</scope>
    <source>
        <strain evidence="2 3">DSM 45679</strain>
    </source>
</reference>
<protein>
    <submittedName>
        <fullName evidence="2">Glyoxylase-like metal-dependent hydrolase (Beta-lactamase superfamily II)</fullName>
    </submittedName>
</protein>
<evidence type="ECO:0000313" key="2">
    <source>
        <dbReference type="EMBL" id="TQJ00692.1"/>
    </source>
</evidence>
<comment type="caution">
    <text evidence="2">The sequence shown here is derived from an EMBL/GenBank/DDBJ whole genome shotgun (WGS) entry which is preliminary data.</text>
</comment>
<accession>A0A542DC98</accession>
<keyword evidence="3" id="KW-1185">Reference proteome</keyword>
<proteinExistence type="predicted"/>
<dbReference type="SUPFAM" id="SSF56281">
    <property type="entry name" value="Metallo-hydrolase/oxidoreductase"/>
    <property type="match status" value="1"/>
</dbReference>
<evidence type="ECO:0000259" key="1">
    <source>
        <dbReference type="SMART" id="SM00849"/>
    </source>
</evidence>
<gene>
    <name evidence="2" type="ORF">FB471_0338</name>
</gene>
<dbReference type="PANTHER" id="PTHR42773">
    <property type="entry name" value="METALLO-BETA-LACTAMASE-RELATED"/>
    <property type="match status" value="1"/>
</dbReference>
<dbReference type="InterPro" id="IPR036866">
    <property type="entry name" value="RibonucZ/Hydroxyglut_hydro"/>
</dbReference>
<keyword evidence="2" id="KW-0378">Hydrolase</keyword>
<dbReference type="Gene3D" id="3.60.15.10">
    <property type="entry name" value="Ribonuclease Z/Hydroxyacylglutathione hydrolase-like"/>
    <property type="match status" value="1"/>
</dbReference>